<accession>A0A3N7E7K7</accession>
<evidence type="ECO:0000313" key="1">
    <source>
        <dbReference type="EMBL" id="RQO84453.1"/>
    </source>
</evidence>
<keyword evidence="2" id="KW-1185">Reference proteome</keyword>
<dbReference type="AlphaFoldDB" id="A0A3N7E7K7"/>
<name>A0A3N7E7K7_POPTR</name>
<evidence type="ECO:0000313" key="2">
    <source>
        <dbReference type="Proteomes" id="UP000006729"/>
    </source>
</evidence>
<dbReference type="Proteomes" id="UP000006729">
    <property type="component" value="Chromosome 1"/>
</dbReference>
<proteinExistence type="predicted"/>
<protein>
    <submittedName>
        <fullName evidence="1">Uncharacterized protein</fullName>
    </submittedName>
</protein>
<reference evidence="1 2" key="1">
    <citation type="journal article" date="2006" name="Science">
        <title>The genome of black cottonwood, Populus trichocarpa (Torr. &amp; Gray).</title>
        <authorList>
            <person name="Tuskan G.A."/>
            <person name="Difazio S."/>
            <person name="Jansson S."/>
            <person name="Bohlmann J."/>
            <person name="Grigoriev I."/>
            <person name="Hellsten U."/>
            <person name="Putnam N."/>
            <person name="Ralph S."/>
            <person name="Rombauts S."/>
            <person name="Salamov A."/>
            <person name="Schein J."/>
            <person name="Sterck L."/>
            <person name="Aerts A."/>
            <person name="Bhalerao R.R."/>
            <person name="Bhalerao R.P."/>
            <person name="Blaudez D."/>
            <person name="Boerjan W."/>
            <person name="Brun A."/>
            <person name="Brunner A."/>
            <person name="Busov V."/>
            <person name="Campbell M."/>
            <person name="Carlson J."/>
            <person name="Chalot M."/>
            <person name="Chapman J."/>
            <person name="Chen G.L."/>
            <person name="Cooper D."/>
            <person name="Coutinho P.M."/>
            <person name="Couturier J."/>
            <person name="Covert S."/>
            <person name="Cronk Q."/>
            <person name="Cunningham R."/>
            <person name="Davis J."/>
            <person name="Degroeve S."/>
            <person name="Dejardin A."/>
            <person name="Depamphilis C."/>
            <person name="Detter J."/>
            <person name="Dirks B."/>
            <person name="Dubchak I."/>
            <person name="Duplessis S."/>
            <person name="Ehlting J."/>
            <person name="Ellis B."/>
            <person name="Gendler K."/>
            <person name="Goodstein D."/>
            <person name="Gribskov M."/>
            <person name="Grimwood J."/>
            <person name="Groover A."/>
            <person name="Gunter L."/>
            <person name="Hamberger B."/>
            <person name="Heinze B."/>
            <person name="Helariutta Y."/>
            <person name="Henrissat B."/>
            <person name="Holligan D."/>
            <person name="Holt R."/>
            <person name="Huang W."/>
            <person name="Islam-Faridi N."/>
            <person name="Jones S."/>
            <person name="Jones-Rhoades M."/>
            <person name="Jorgensen R."/>
            <person name="Joshi C."/>
            <person name="Kangasjarvi J."/>
            <person name="Karlsson J."/>
            <person name="Kelleher C."/>
            <person name="Kirkpatrick R."/>
            <person name="Kirst M."/>
            <person name="Kohler A."/>
            <person name="Kalluri U."/>
            <person name="Larimer F."/>
            <person name="Leebens-Mack J."/>
            <person name="Leple J.C."/>
            <person name="Locascio P."/>
            <person name="Lou Y."/>
            <person name="Lucas S."/>
            <person name="Martin F."/>
            <person name="Montanini B."/>
            <person name="Napoli C."/>
            <person name="Nelson D.R."/>
            <person name="Nelson C."/>
            <person name="Nieminen K."/>
            <person name="Nilsson O."/>
            <person name="Pereda V."/>
            <person name="Peter G."/>
            <person name="Philippe R."/>
            <person name="Pilate G."/>
            <person name="Poliakov A."/>
            <person name="Razumovskaya J."/>
            <person name="Richardson P."/>
            <person name="Rinaldi C."/>
            <person name="Ritland K."/>
            <person name="Rouze P."/>
            <person name="Ryaboy D."/>
            <person name="Schmutz J."/>
            <person name="Schrader J."/>
            <person name="Segerman B."/>
            <person name="Shin H."/>
            <person name="Siddiqui A."/>
            <person name="Sterky F."/>
            <person name="Terry A."/>
            <person name="Tsai C.J."/>
            <person name="Uberbacher E."/>
            <person name="Unneberg P."/>
            <person name="Vahala J."/>
            <person name="Wall K."/>
            <person name="Wessler S."/>
            <person name="Yang G."/>
            <person name="Yin T."/>
            <person name="Douglas C."/>
            <person name="Marra M."/>
            <person name="Sandberg G."/>
            <person name="Van de Peer Y."/>
            <person name="Rokhsar D."/>
        </authorList>
    </citation>
    <scope>NUCLEOTIDE SEQUENCE [LARGE SCALE GENOMIC DNA]</scope>
    <source>
        <strain evidence="2">cv. Nisqually</strain>
    </source>
</reference>
<organism evidence="1 2">
    <name type="scientific">Populus trichocarpa</name>
    <name type="common">Western balsam poplar</name>
    <name type="synonym">Populus balsamifera subsp. trichocarpa</name>
    <dbReference type="NCBI Taxonomy" id="3694"/>
    <lineage>
        <taxon>Eukaryota</taxon>
        <taxon>Viridiplantae</taxon>
        <taxon>Streptophyta</taxon>
        <taxon>Embryophyta</taxon>
        <taxon>Tracheophyta</taxon>
        <taxon>Spermatophyta</taxon>
        <taxon>Magnoliopsida</taxon>
        <taxon>eudicotyledons</taxon>
        <taxon>Gunneridae</taxon>
        <taxon>Pentapetalae</taxon>
        <taxon>rosids</taxon>
        <taxon>fabids</taxon>
        <taxon>Malpighiales</taxon>
        <taxon>Salicaceae</taxon>
        <taxon>Saliceae</taxon>
        <taxon>Populus</taxon>
    </lineage>
</organism>
<gene>
    <name evidence="1" type="ORF">POPTR_001G057350</name>
</gene>
<sequence>MIVRSIDRTVLPACRKNCPGPIKQGHLHLQVIPVNELDYLVNPLPSDT</sequence>
<dbReference type="EMBL" id="CM009290">
    <property type="protein sequence ID" value="RQO84453.1"/>
    <property type="molecule type" value="Genomic_DNA"/>
</dbReference>
<dbReference type="InParanoid" id="A0A3N7E7K7"/>